<reference evidence="1" key="1">
    <citation type="submission" date="2024-06" db="EMBL/GenBank/DDBJ databases">
        <title>Complete Genome Sequence of mouse commensal type strain Neisseria musculi.</title>
        <authorList>
            <person name="Thapa E."/>
            <person name="Aluvathingal J."/>
            <person name="Nadendla S."/>
            <person name="Mehta A."/>
            <person name="Tettelin H."/>
            <person name="Weyand N.J."/>
        </authorList>
    </citation>
    <scope>NUCLEOTIDE SEQUENCE</scope>
    <source>
        <strain evidence="1">NW831</strain>
    </source>
</reference>
<name>A0A7H1M889_9NEIS</name>
<keyword evidence="2" id="KW-1185">Reference proteome</keyword>
<dbReference type="Pfam" id="PF05069">
    <property type="entry name" value="Phage_tail_S"/>
    <property type="match status" value="1"/>
</dbReference>
<dbReference type="EMBL" id="CP060414">
    <property type="protein sequence ID" value="QNT57854.1"/>
    <property type="molecule type" value="Genomic_DNA"/>
</dbReference>
<organism evidence="1 2">
    <name type="scientific">Neisseria musculi</name>
    <dbReference type="NCBI Taxonomy" id="1815583"/>
    <lineage>
        <taxon>Bacteria</taxon>
        <taxon>Pseudomonadati</taxon>
        <taxon>Pseudomonadota</taxon>
        <taxon>Betaproteobacteria</taxon>
        <taxon>Neisseriales</taxon>
        <taxon>Neisseriaceae</taxon>
        <taxon>Neisseria</taxon>
    </lineage>
</organism>
<protein>
    <submittedName>
        <fullName evidence="1">Phage virion morphogenesis protein</fullName>
    </submittedName>
</protein>
<sequence>MLEISLDASQLEHGLSQLLKNATDTRPVMRAIATEMVSLTEDNFESEGWGGQKWKRSRRVADNGGKTLQLSGRIAAGISTQIGNGFARIDSNKKYAAIHHLGGQAGRGRKVKIEPRPYLPINGAGQLQKGAESALLDIALKSLSKGL</sequence>
<proteinExistence type="predicted"/>
<dbReference type="AlphaFoldDB" id="A0A7H1M889"/>
<dbReference type="NCBIfam" id="TIGR01635">
    <property type="entry name" value="tail_comp_S"/>
    <property type="match status" value="1"/>
</dbReference>
<dbReference type="InterPro" id="IPR006522">
    <property type="entry name" value="Phage_virion_morphogenesis"/>
</dbReference>
<dbReference type="RefSeq" id="WP_187000783.1">
    <property type="nucleotide sequence ID" value="NZ_CP060414.2"/>
</dbReference>
<dbReference type="Proteomes" id="UP000516412">
    <property type="component" value="Chromosome"/>
</dbReference>
<gene>
    <name evidence="1" type="ORF">H7A79_0183</name>
</gene>
<evidence type="ECO:0000313" key="2">
    <source>
        <dbReference type="Proteomes" id="UP000516412"/>
    </source>
</evidence>
<evidence type="ECO:0000313" key="1">
    <source>
        <dbReference type="EMBL" id="QNT57854.1"/>
    </source>
</evidence>
<dbReference type="KEGG" id="nmus:H7A79_0183"/>
<accession>A0A7H1M889</accession>